<feature type="region of interest" description="Disordered" evidence="1">
    <location>
        <begin position="36"/>
        <end position="103"/>
    </location>
</feature>
<reference evidence="2 3" key="1">
    <citation type="journal article" date="2016" name="Sci. Rep.">
        <title>The Dendrobium catenatum Lindl. genome sequence provides insights into polysaccharide synthase, floral development and adaptive evolution.</title>
        <authorList>
            <person name="Zhang G.Q."/>
            <person name="Xu Q."/>
            <person name="Bian C."/>
            <person name="Tsai W.C."/>
            <person name="Yeh C.M."/>
            <person name="Liu K.W."/>
            <person name="Yoshida K."/>
            <person name="Zhang L.S."/>
            <person name="Chang S.B."/>
            <person name="Chen F."/>
            <person name="Shi Y."/>
            <person name="Su Y.Y."/>
            <person name="Zhang Y.Q."/>
            <person name="Chen L.J."/>
            <person name="Yin Y."/>
            <person name="Lin M."/>
            <person name="Huang H."/>
            <person name="Deng H."/>
            <person name="Wang Z.W."/>
            <person name="Zhu S.L."/>
            <person name="Zhao X."/>
            <person name="Deng C."/>
            <person name="Niu S.C."/>
            <person name="Huang J."/>
            <person name="Wang M."/>
            <person name="Liu G.H."/>
            <person name="Yang H.J."/>
            <person name="Xiao X.J."/>
            <person name="Hsiao Y.Y."/>
            <person name="Wu W.L."/>
            <person name="Chen Y.Y."/>
            <person name="Mitsuda N."/>
            <person name="Ohme-Takagi M."/>
            <person name="Luo Y.B."/>
            <person name="Van de Peer Y."/>
            <person name="Liu Z.J."/>
        </authorList>
    </citation>
    <scope>NUCLEOTIDE SEQUENCE [LARGE SCALE GENOMIC DNA]</scope>
    <source>
        <tissue evidence="2">The whole plant</tissue>
    </source>
</reference>
<gene>
    <name evidence="2" type="ORF">MA16_Dca028647</name>
</gene>
<organism evidence="2 3">
    <name type="scientific">Dendrobium catenatum</name>
    <dbReference type="NCBI Taxonomy" id="906689"/>
    <lineage>
        <taxon>Eukaryota</taxon>
        <taxon>Viridiplantae</taxon>
        <taxon>Streptophyta</taxon>
        <taxon>Embryophyta</taxon>
        <taxon>Tracheophyta</taxon>
        <taxon>Spermatophyta</taxon>
        <taxon>Magnoliopsida</taxon>
        <taxon>Liliopsida</taxon>
        <taxon>Asparagales</taxon>
        <taxon>Orchidaceae</taxon>
        <taxon>Epidendroideae</taxon>
        <taxon>Malaxideae</taxon>
        <taxon>Dendrobiinae</taxon>
        <taxon>Dendrobium</taxon>
    </lineage>
</organism>
<feature type="compositionally biased region" description="Polar residues" evidence="1">
    <location>
        <begin position="64"/>
        <end position="73"/>
    </location>
</feature>
<dbReference type="EMBL" id="KZ504863">
    <property type="protein sequence ID" value="PKU60995.1"/>
    <property type="molecule type" value="Genomic_DNA"/>
</dbReference>
<evidence type="ECO:0000256" key="1">
    <source>
        <dbReference type="SAM" id="MobiDB-lite"/>
    </source>
</evidence>
<protein>
    <submittedName>
        <fullName evidence="2">Uncharacterized protein</fullName>
    </submittedName>
</protein>
<reference evidence="2 3" key="2">
    <citation type="journal article" date="2017" name="Nature">
        <title>The Apostasia genome and the evolution of orchids.</title>
        <authorList>
            <person name="Zhang G.Q."/>
            <person name="Liu K.W."/>
            <person name="Li Z."/>
            <person name="Lohaus R."/>
            <person name="Hsiao Y.Y."/>
            <person name="Niu S.C."/>
            <person name="Wang J.Y."/>
            <person name="Lin Y.C."/>
            <person name="Xu Q."/>
            <person name="Chen L.J."/>
            <person name="Yoshida K."/>
            <person name="Fujiwara S."/>
            <person name="Wang Z.W."/>
            <person name="Zhang Y.Q."/>
            <person name="Mitsuda N."/>
            <person name="Wang M."/>
            <person name="Liu G.H."/>
            <person name="Pecoraro L."/>
            <person name="Huang H.X."/>
            <person name="Xiao X.J."/>
            <person name="Lin M."/>
            <person name="Wu X.Y."/>
            <person name="Wu W.L."/>
            <person name="Chen Y.Y."/>
            <person name="Chang S.B."/>
            <person name="Sakamoto S."/>
            <person name="Ohme-Takagi M."/>
            <person name="Yagi M."/>
            <person name="Zeng S.J."/>
            <person name="Shen C.Y."/>
            <person name="Yeh C.M."/>
            <person name="Luo Y.B."/>
            <person name="Tsai W.C."/>
            <person name="Van de Peer Y."/>
            <person name="Liu Z.J."/>
        </authorList>
    </citation>
    <scope>NUCLEOTIDE SEQUENCE [LARGE SCALE GENOMIC DNA]</scope>
    <source>
        <tissue evidence="2">The whole plant</tissue>
    </source>
</reference>
<evidence type="ECO:0000313" key="3">
    <source>
        <dbReference type="Proteomes" id="UP000233837"/>
    </source>
</evidence>
<proteinExistence type="predicted"/>
<accession>A0A2I0VC50</accession>
<keyword evidence="3" id="KW-1185">Reference proteome</keyword>
<feature type="compositionally biased region" description="Basic and acidic residues" evidence="1">
    <location>
        <begin position="76"/>
        <end position="86"/>
    </location>
</feature>
<name>A0A2I0VC50_9ASPA</name>
<dbReference type="AlphaFoldDB" id="A0A2I0VC50"/>
<sequence>MKQHLAGVKGNISACKKVPHDVRYQMNENLKEILRKKQQAQEELDSTPFPVDDAADKERDSCSLPKTQSSQAHVSELSKGKRKASDIDTFFAPRTTGGSQPSIKSALASKEVVHRADMAVAR</sequence>
<dbReference type="Proteomes" id="UP000233837">
    <property type="component" value="Unassembled WGS sequence"/>
</dbReference>
<evidence type="ECO:0000313" key="2">
    <source>
        <dbReference type="EMBL" id="PKU60995.1"/>
    </source>
</evidence>